<feature type="signal peptide" evidence="1">
    <location>
        <begin position="1"/>
        <end position="22"/>
    </location>
</feature>
<proteinExistence type="predicted"/>
<sequence>MDATRMSLAVAVLLVGFACAYSQLMAPSAFETLLAKPLDMKQPQNTVMGQRLKDIGIEICPDQFHLCPATAECCQTESGDWNCCPKASSAPLSSGECCKHLGFKWTCCAPSVPKCYWYGCWWK</sequence>
<dbReference type="AlphaFoldDB" id="A0A4Y2A991"/>
<evidence type="ECO:0000256" key="1">
    <source>
        <dbReference type="SAM" id="SignalP"/>
    </source>
</evidence>
<comment type="caution">
    <text evidence="2">The sequence shown here is derived from an EMBL/GenBank/DDBJ whole genome shotgun (WGS) entry which is preliminary data.</text>
</comment>
<keyword evidence="3" id="KW-1185">Reference proteome</keyword>
<accession>A0A4Y2A991</accession>
<evidence type="ECO:0000313" key="3">
    <source>
        <dbReference type="Proteomes" id="UP000499080"/>
    </source>
</evidence>
<name>A0A4Y2A991_ARAVE</name>
<keyword evidence="1" id="KW-0732">Signal</keyword>
<dbReference type="Proteomes" id="UP000499080">
    <property type="component" value="Unassembled WGS sequence"/>
</dbReference>
<protein>
    <recommendedName>
        <fullName evidence="4">Granulins domain-containing protein</fullName>
    </recommendedName>
</protein>
<dbReference type="EMBL" id="BGPR01000009">
    <property type="protein sequence ID" value="GBL76328.1"/>
    <property type="molecule type" value="Genomic_DNA"/>
</dbReference>
<gene>
    <name evidence="2" type="ORF">AVEN_234570_1</name>
</gene>
<dbReference type="SUPFAM" id="SSF57277">
    <property type="entry name" value="Granulin repeat"/>
    <property type="match status" value="1"/>
</dbReference>
<feature type="chain" id="PRO_5021504032" description="Granulins domain-containing protein" evidence="1">
    <location>
        <begin position="23"/>
        <end position="123"/>
    </location>
</feature>
<evidence type="ECO:0008006" key="4">
    <source>
        <dbReference type="Google" id="ProtNLM"/>
    </source>
</evidence>
<organism evidence="2 3">
    <name type="scientific">Araneus ventricosus</name>
    <name type="common">Orbweaver spider</name>
    <name type="synonym">Epeira ventricosa</name>
    <dbReference type="NCBI Taxonomy" id="182803"/>
    <lineage>
        <taxon>Eukaryota</taxon>
        <taxon>Metazoa</taxon>
        <taxon>Ecdysozoa</taxon>
        <taxon>Arthropoda</taxon>
        <taxon>Chelicerata</taxon>
        <taxon>Arachnida</taxon>
        <taxon>Araneae</taxon>
        <taxon>Araneomorphae</taxon>
        <taxon>Entelegynae</taxon>
        <taxon>Araneoidea</taxon>
        <taxon>Araneidae</taxon>
        <taxon>Araneus</taxon>
    </lineage>
</organism>
<evidence type="ECO:0000313" key="2">
    <source>
        <dbReference type="EMBL" id="GBL76328.1"/>
    </source>
</evidence>
<dbReference type="PROSITE" id="PS51257">
    <property type="entry name" value="PROKAR_LIPOPROTEIN"/>
    <property type="match status" value="1"/>
</dbReference>
<reference evidence="2 3" key="1">
    <citation type="journal article" date="2019" name="Sci. Rep.">
        <title>Orb-weaving spider Araneus ventricosus genome elucidates the spidroin gene catalogue.</title>
        <authorList>
            <person name="Kono N."/>
            <person name="Nakamura H."/>
            <person name="Ohtoshi R."/>
            <person name="Moran D.A.P."/>
            <person name="Shinohara A."/>
            <person name="Yoshida Y."/>
            <person name="Fujiwara M."/>
            <person name="Mori M."/>
            <person name="Tomita M."/>
            <person name="Arakawa K."/>
        </authorList>
    </citation>
    <scope>NUCLEOTIDE SEQUENCE [LARGE SCALE GENOMIC DNA]</scope>
</reference>
<dbReference type="OrthoDB" id="6408478at2759"/>